<reference evidence="1 2" key="1">
    <citation type="journal article" date="2019" name="Sci. Rep.">
        <title>Orb-weaving spider Araneus ventricosus genome elucidates the spidroin gene catalogue.</title>
        <authorList>
            <person name="Kono N."/>
            <person name="Nakamura H."/>
            <person name="Ohtoshi R."/>
            <person name="Moran D.A.P."/>
            <person name="Shinohara A."/>
            <person name="Yoshida Y."/>
            <person name="Fujiwara M."/>
            <person name="Mori M."/>
            <person name="Tomita M."/>
            <person name="Arakawa K."/>
        </authorList>
    </citation>
    <scope>NUCLEOTIDE SEQUENCE [LARGE SCALE GENOMIC DNA]</scope>
</reference>
<evidence type="ECO:0000313" key="1">
    <source>
        <dbReference type="EMBL" id="GBM07601.1"/>
    </source>
</evidence>
<dbReference type="Proteomes" id="UP000499080">
    <property type="component" value="Unassembled WGS sequence"/>
</dbReference>
<keyword evidence="2" id="KW-1185">Reference proteome</keyword>
<dbReference type="EMBL" id="BGPR01000244">
    <property type="protein sequence ID" value="GBM07601.1"/>
    <property type="molecule type" value="Genomic_DNA"/>
</dbReference>
<gene>
    <name evidence="1" type="ORF">AVEN_230035_1</name>
</gene>
<sequence>MGFPTAAESCDAPASGTLQQVAIVGRCGDSPASRPTSFTGVSIPLVMVPQPMDDTTMHIQLSSNSRLSCTSLQHTDSPPTHLIVQMVSSTQALSSCYLGFCGTIVACELKHRLLQLKSEQKRAVSNAQRGYIREKGYFSEKTRDSK</sequence>
<dbReference type="OrthoDB" id="6472460at2759"/>
<proteinExistence type="predicted"/>
<organism evidence="1 2">
    <name type="scientific">Araneus ventricosus</name>
    <name type="common">Orbweaver spider</name>
    <name type="synonym">Epeira ventricosa</name>
    <dbReference type="NCBI Taxonomy" id="182803"/>
    <lineage>
        <taxon>Eukaryota</taxon>
        <taxon>Metazoa</taxon>
        <taxon>Ecdysozoa</taxon>
        <taxon>Arthropoda</taxon>
        <taxon>Chelicerata</taxon>
        <taxon>Arachnida</taxon>
        <taxon>Araneae</taxon>
        <taxon>Araneomorphae</taxon>
        <taxon>Entelegynae</taxon>
        <taxon>Araneoidea</taxon>
        <taxon>Araneidae</taxon>
        <taxon>Araneus</taxon>
    </lineage>
</organism>
<comment type="caution">
    <text evidence="1">The sequence shown here is derived from an EMBL/GenBank/DDBJ whole genome shotgun (WGS) entry which is preliminary data.</text>
</comment>
<protein>
    <submittedName>
        <fullName evidence="1">Uncharacterized protein</fullName>
    </submittedName>
</protein>
<dbReference type="AlphaFoldDB" id="A0A4Y2CT20"/>
<accession>A0A4Y2CT20</accession>
<name>A0A4Y2CT20_ARAVE</name>
<evidence type="ECO:0000313" key="2">
    <source>
        <dbReference type="Proteomes" id="UP000499080"/>
    </source>
</evidence>